<gene>
    <name evidence="2" type="ORF">FRUB_04895</name>
</gene>
<proteinExistence type="predicted"/>
<name>A0A225DJ85_9BACT</name>
<organism evidence="2 3">
    <name type="scientific">Fimbriiglobus ruber</name>
    <dbReference type="NCBI Taxonomy" id="1908690"/>
    <lineage>
        <taxon>Bacteria</taxon>
        <taxon>Pseudomonadati</taxon>
        <taxon>Planctomycetota</taxon>
        <taxon>Planctomycetia</taxon>
        <taxon>Gemmatales</taxon>
        <taxon>Gemmataceae</taxon>
        <taxon>Fimbriiglobus</taxon>
    </lineage>
</organism>
<evidence type="ECO:0000256" key="1">
    <source>
        <dbReference type="SAM" id="MobiDB-lite"/>
    </source>
</evidence>
<dbReference type="AlphaFoldDB" id="A0A225DJ85"/>
<keyword evidence="3" id="KW-1185">Reference proteome</keyword>
<reference evidence="3" key="1">
    <citation type="submission" date="2017-06" db="EMBL/GenBank/DDBJ databases">
        <title>Genome analysis of Fimbriiglobus ruber SP5, the first member of the order Planctomycetales with confirmed chitinolytic capability.</title>
        <authorList>
            <person name="Ravin N.V."/>
            <person name="Rakitin A.L."/>
            <person name="Ivanova A.A."/>
            <person name="Beletsky A.V."/>
            <person name="Kulichevskaya I.S."/>
            <person name="Mardanov A.V."/>
            <person name="Dedysh S.N."/>
        </authorList>
    </citation>
    <scope>NUCLEOTIDE SEQUENCE [LARGE SCALE GENOMIC DNA]</scope>
    <source>
        <strain evidence="3">SP5</strain>
    </source>
</reference>
<protein>
    <submittedName>
        <fullName evidence="2">Uncharacterized protein</fullName>
    </submittedName>
</protein>
<sequence>MSTLGEVDLNVSEVGLATVAGGMVEGEEGLALLVASVPEVALDGVIAAGVVVLVDETSKDLGGGVALLRGGGLIGREDGIDDRLEGPEGGGRPWRRSGGRLWLGVS</sequence>
<feature type="compositionally biased region" description="Basic and acidic residues" evidence="1">
    <location>
        <begin position="76"/>
        <end position="86"/>
    </location>
</feature>
<evidence type="ECO:0000313" key="2">
    <source>
        <dbReference type="EMBL" id="OWK41003.1"/>
    </source>
</evidence>
<comment type="caution">
    <text evidence="2">The sequence shown here is derived from an EMBL/GenBank/DDBJ whole genome shotgun (WGS) entry which is preliminary data.</text>
</comment>
<dbReference type="RefSeq" id="WP_088255969.1">
    <property type="nucleotide sequence ID" value="NZ_NIDE01000007.1"/>
</dbReference>
<accession>A0A225DJ85</accession>
<dbReference type="Proteomes" id="UP000214646">
    <property type="component" value="Unassembled WGS sequence"/>
</dbReference>
<dbReference type="EMBL" id="NIDE01000007">
    <property type="protein sequence ID" value="OWK41003.1"/>
    <property type="molecule type" value="Genomic_DNA"/>
</dbReference>
<feature type="region of interest" description="Disordered" evidence="1">
    <location>
        <begin position="76"/>
        <end position="98"/>
    </location>
</feature>
<evidence type="ECO:0000313" key="3">
    <source>
        <dbReference type="Proteomes" id="UP000214646"/>
    </source>
</evidence>